<feature type="modified residue" description="4-aspartylphosphate" evidence="2">
    <location>
        <position position="171"/>
    </location>
</feature>
<dbReference type="SMART" id="SM00448">
    <property type="entry name" value="REC"/>
    <property type="match status" value="1"/>
</dbReference>
<dbReference type="InterPro" id="IPR001789">
    <property type="entry name" value="Sig_transdc_resp-reg_receiver"/>
</dbReference>
<dbReference type="InterPro" id="IPR050956">
    <property type="entry name" value="2C_system_His_kinase"/>
</dbReference>
<reference evidence="5 6" key="1">
    <citation type="journal article" date="2018" name="G3 (Bethesda)">
        <title>Phylogenetic and Phylogenomic Definition of Rhizopus Species.</title>
        <authorList>
            <person name="Gryganskyi A.P."/>
            <person name="Golan J."/>
            <person name="Dolatabadi S."/>
            <person name="Mondo S."/>
            <person name="Robb S."/>
            <person name="Idnurm A."/>
            <person name="Muszewska A."/>
            <person name="Steczkiewicz K."/>
            <person name="Masonjones S."/>
            <person name="Liao H.L."/>
            <person name="Gajdeczka M.T."/>
            <person name="Anike F."/>
            <person name="Vuek A."/>
            <person name="Anishchenko I.M."/>
            <person name="Voigt K."/>
            <person name="de Hoog G.S."/>
            <person name="Smith M.E."/>
            <person name="Heitman J."/>
            <person name="Vilgalys R."/>
            <person name="Stajich J.E."/>
        </authorList>
    </citation>
    <scope>NUCLEOTIDE SEQUENCE [LARGE SCALE GENOMIC DNA]</scope>
    <source>
        <strain evidence="5 6">LSU 92-RS-03</strain>
    </source>
</reference>
<evidence type="ECO:0000256" key="2">
    <source>
        <dbReference type="PROSITE-ProRule" id="PRU00169"/>
    </source>
</evidence>
<dbReference type="PANTHER" id="PTHR43719">
    <property type="entry name" value="TWO-COMPONENT HISTIDINE KINASE"/>
    <property type="match status" value="1"/>
</dbReference>
<keyword evidence="6" id="KW-1185">Reference proteome</keyword>
<feature type="compositionally biased region" description="Low complexity" evidence="3">
    <location>
        <begin position="71"/>
        <end position="82"/>
    </location>
</feature>
<dbReference type="AlphaFoldDB" id="A0A367KUY1"/>
<dbReference type="GO" id="GO:0000160">
    <property type="term" value="P:phosphorelay signal transduction system"/>
    <property type="evidence" value="ECO:0007669"/>
    <property type="project" value="InterPro"/>
</dbReference>
<evidence type="ECO:0000313" key="6">
    <source>
        <dbReference type="Proteomes" id="UP000253551"/>
    </source>
</evidence>
<evidence type="ECO:0000256" key="3">
    <source>
        <dbReference type="SAM" id="MobiDB-lite"/>
    </source>
</evidence>
<gene>
    <name evidence="5" type="ORF">CU098_013699</name>
</gene>
<dbReference type="STRING" id="4846.A0A367KUY1"/>
<protein>
    <recommendedName>
        <fullName evidence="4">Response regulatory domain-containing protein</fullName>
    </recommendedName>
</protein>
<sequence>MIRKIRNDSIDAGKRKPVPTTPLAMSPSVSTKLIGRPNVPLTPSKMSDVYRTVYPRSRSASTPLVDPKIISTGSSSSPSPRTSQHKPEHHHRYHSHGETESRSPLGKPLQWSISSKNRPLACLVADDNPISCKIIETILHKLNCHCVIVRNGAQVIRSAMSDVRYDIIFLDIRMPIIDGESAARMIKSTSNSNSDTPIIAVTAYEHTVQLTKTFDFILSKPVTKDIILQKLKQFCNII</sequence>
<evidence type="ECO:0000259" key="4">
    <source>
        <dbReference type="PROSITE" id="PS50110"/>
    </source>
</evidence>
<dbReference type="PROSITE" id="PS50110">
    <property type="entry name" value="RESPONSE_REGULATORY"/>
    <property type="match status" value="1"/>
</dbReference>
<feature type="compositionally biased region" description="Basic and acidic residues" evidence="3">
    <location>
        <begin position="1"/>
        <end position="14"/>
    </location>
</feature>
<dbReference type="Pfam" id="PF00072">
    <property type="entry name" value="Response_reg"/>
    <property type="match status" value="1"/>
</dbReference>
<dbReference type="OrthoDB" id="2286746at2759"/>
<accession>A0A367KUY1</accession>
<dbReference type="EMBL" id="PJQM01000261">
    <property type="protein sequence ID" value="RCI05967.1"/>
    <property type="molecule type" value="Genomic_DNA"/>
</dbReference>
<proteinExistence type="predicted"/>
<name>A0A367KUY1_RHIST</name>
<dbReference type="InterPro" id="IPR011006">
    <property type="entry name" value="CheY-like_superfamily"/>
</dbReference>
<feature type="compositionally biased region" description="Basic residues" evidence="3">
    <location>
        <begin position="83"/>
        <end position="94"/>
    </location>
</feature>
<dbReference type="Gene3D" id="3.40.50.2300">
    <property type="match status" value="1"/>
</dbReference>
<evidence type="ECO:0000313" key="5">
    <source>
        <dbReference type="EMBL" id="RCI05967.1"/>
    </source>
</evidence>
<comment type="caution">
    <text evidence="5">The sequence shown here is derived from an EMBL/GenBank/DDBJ whole genome shotgun (WGS) entry which is preliminary data.</text>
</comment>
<dbReference type="Proteomes" id="UP000253551">
    <property type="component" value="Unassembled WGS sequence"/>
</dbReference>
<dbReference type="CDD" id="cd17546">
    <property type="entry name" value="REC_hyHK_CKI1_RcsC-like"/>
    <property type="match status" value="1"/>
</dbReference>
<keyword evidence="1 2" id="KW-0597">Phosphoprotein</keyword>
<dbReference type="PANTHER" id="PTHR43719:SF28">
    <property type="entry name" value="PEROXIDE STRESS-ACTIVATED HISTIDINE KINASE MAK1-RELATED"/>
    <property type="match status" value="1"/>
</dbReference>
<feature type="domain" description="Response regulatory" evidence="4">
    <location>
        <begin position="121"/>
        <end position="235"/>
    </location>
</feature>
<feature type="region of interest" description="Disordered" evidence="3">
    <location>
        <begin position="59"/>
        <end position="110"/>
    </location>
</feature>
<dbReference type="SUPFAM" id="SSF52172">
    <property type="entry name" value="CheY-like"/>
    <property type="match status" value="1"/>
</dbReference>
<organism evidence="5 6">
    <name type="scientific">Rhizopus stolonifer</name>
    <name type="common">Rhizopus nigricans</name>
    <dbReference type="NCBI Taxonomy" id="4846"/>
    <lineage>
        <taxon>Eukaryota</taxon>
        <taxon>Fungi</taxon>
        <taxon>Fungi incertae sedis</taxon>
        <taxon>Mucoromycota</taxon>
        <taxon>Mucoromycotina</taxon>
        <taxon>Mucoromycetes</taxon>
        <taxon>Mucorales</taxon>
        <taxon>Mucorineae</taxon>
        <taxon>Rhizopodaceae</taxon>
        <taxon>Rhizopus</taxon>
    </lineage>
</organism>
<feature type="region of interest" description="Disordered" evidence="3">
    <location>
        <begin position="1"/>
        <end position="45"/>
    </location>
</feature>
<evidence type="ECO:0000256" key="1">
    <source>
        <dbReference type="ARBA" id="ARBA00022553"/>
    </source>
</evidence>